<feature type="domain" description="Helicase ATP-binding" evidence="9">
    <location>
        <begin position="215"/>
        <end position="387"/>
    </location>
</feature>
<evidence type="ECO:0000256" key="3">
    <source>
        <dbReference type="ARBA" id="ARBA00022806"/>
    </source>
</evidence>
<reference evidence="12" key="1">
    <citation type="submission" date="2016-11" db="EMBL/GenBank/DDBJ databases">
        <authorList>
            <person name="Varghese N."/>
            <person name="Submissions S."/>
        </authorList>
    </citation>
    <scope>NUCLEOTIDE SEQUENCE [LARGE SCALE GENOMIC DNA]</scope>
    <source>
        <strain evidence="12">DSM 26134</strain>
    </source>
</reference>
<dbReference type="InterPro" id="IPR027417">
    <property type="entry name" value="P-loop_NTPase"/>
</dbReference>
<gene>
    <name evidence="11" type="ORF">SAMN04488028_1086</name>
</gene>
<dbReference type="Pfam" id="PF00176">
    <property type="entry name" value="SNF2-rel_dom"/>
    <property type="match status" value="1"/>
</dbReference>
<dbReference type="Pfam" id="PF18337">
    <property type="entry name" value="Tudor_RapA"/>
    <property type="match status" value="1"/>
</dbReference>
<dbReference type="InterPro" id="IPR014001">
    <property type="entry name" value="Helicase_ATP-bd"/>
</dbReference>
<feature type="domain" description="Helicase C-terminal" evidence="10">
    <location>
        <begin position="527"/>
        <end position="670"/>
    </location>
</feature>
<organism evidence="11 12">
    <name type="scientific">Reichenbachiella agariperforans</name>
    <dbReference type="NCBI Taxonomy" id="156994"/>
    <lineage>
        <taxon>Bacteria</taxon>
        <taxon>Pseudomonadati</taxon>
        <taxon>Bacteroidota</taxon>
        <taxon>Cytophagia</taxon>
        <taxon>Cytophagales</taxon>
        <taxon>Reichenbachiellaceae</taxon>
        <taxon>Reichenbachiella</taxon>
    </lineage>
</organism>
<dbReference type="Pfam" id="PF18339">
    <property type="entry name" value="Tudor_1_RapA"/>
    <property type="match status" value="1"/>
</dbReference>
<dbReference type="PANTHER" id="PTHR45766">
    <property type="entry name" value="DNA ANNEALING HELICASE AND ENDONUCLEASE ZRANB3 FAMILY MEMBER"/>
    <property type="match status" value="1"/>
</dbReference>
<dbReference type="SUPFAM" id="SSF52540">
    <property type="entry name" value="P-loop containing nucleoside triphosphate hydrolases"/>
    <property type="match status" value="2"/>
</dbReference>
<evidence type="ECO:0000256" key="4">
    <source>
        <dbReference type="ARBA" id="ARBA00022840"/>
    </source>
</evidence>
<dbReference type="EMBL" id="FRAA01000008">
    <property type="protein sequence ID" value="SHK73034.1"/>
    <property type="molecule type" value="Genomic_DNA"/>
</dbReference>
<dbReference type="Pfam" id="PF00271">
    <property type="entry name" value="Helicase_C"/>
    <property type="match status" value="1"/>
</dbReference>
<dbReference type="GO" id="GO:0004386">
    <property type="term" value="F:helicase activity"/>
    <property type="evidence" value="ECO:0007669"/>
    <property type="project" value="UniProtKB-KW"/>
</dbReference>
<dbReference type="Gene3D" id="6.10.140.1500">
    <property type="match status" value="1"/>
</dbReference>
<dbReference type="GO" id="GO:0003677">
    <property type="term" value="F:DNA binding"/>
    <property type="evidence" value="ECO:0007669"/>
    <property type="project" value="UniProtKB-KW"/>
</dbReference>
<sequence>MVYYLSPRNTERSLFLCGWTEIKVSGCWRCGQRLKNLHFLENIQSGWLIVERKMADHIGDFYPDQRWTSEGEPELGVGVVVEVSKNRVQLYFPASGETRQYALDGAPLRRVVFKSGDTVVDANQRPFVIERVQENTDLLLYIGKEGVLSEADLGDVSVTHGVDDRLLIGDVEAPSVFALRRKTLAYDHQRRISPINGFVGGRIDLIPHQLYIAHEVSSRYAPRVLLSDQVGLGKTIEACLILHRLLLSGQVSRVLILVPDSLVHQWFVEMLRRFNLWFHIFDEERCASLDESAPDGNPFLDDQLVICSTSFLANSQVRARQAISADWDMLVVDEAHHLEWSQTQASPAYAIVEMLSKVAKGLLLLTATPEQLGVESHFARLRLLDPDRYADYEEFINESQDHKMIANIVEDLSLGNAMKQNDRALLEAMFGKERVAKVEEGQIVAKNQLIEDLLDQHGPGRVVFRNTRAAMSGFPTREAHLIPLTAVDNHEEWIQRMTKEYAVDKQVETGEGTKQRFWFSEDPRVTWLVALLVQLNPAKVVLICRSKAKVLALEKALGELSSAKVGVFHEDLTIVQRDRNAAWFAETDGAQILLCSEIGSEGRNFQFAHHLVLFDLPVHPELLEQRIGRLDRIGQSDDIQIHVPYLKGSPQEVLVRWFHEGLNAFEENIEGGNQIGQLFSDRLVAATLAATDSNTQLELLIDDTAAYQKELKQTLANGRDRLLEMNSFRPAVADQLVQQIHEADQDLSLEQYMTEVFEHFGIEMEDLAPRTYLLHPVRTNAEVFPSIPDEGISVTFDRKRALSREDLSFISWDHPMVTGAIDMVLSMGTGGTGFGVLRGTEGTGILLEATFVLETAGRSGVHVDRFLPSTPLRVVVNHSGDEVTGDYSVDMFRQQLIPGRIDDLLDNETLVDAIIPEMIKTATEVAEQMKKEAIEGGLQRMNQTLDHEIGRLASLYKRNKAIRQDEVRTALEEKEVLTTLIGDARIRMDSVQLIREGGD</sequence>
<dbReference type="InterPro" id="IPR057342">
    <property type="entry name" value="DEXDc_RapA"/>
</dbReference>
<dbReference type="InterPro" id="IPR000330">
    <property type="entry name" value="SNF2_N"/>
</dbReference>
<dbReference type="PROSITE" id="PS51194">
    <property type="entry name" value="HELICASE_CTER"/>
    <property type="match status" value="1"/>
</dbReference>
<dbReference type="GO" id="GO:0005524">
    <property type="term" value="F:ATP binding"/>
    <property type="evidence" value="ECO:0007669"/>
    <property type="project" value="UniProtKB-KW"/>
</dbReference>
<keyword evidence="1" id="KW-0547">Nucleotide-binding</keyword>
<keyword evidence="7" id="KW-0010">Activator</keyword>
<evidence type="ECO:0000313" key="11">
    <source>
        <dbReference type="EMBL" id="SHK73034.1"/>
    </source>
</evidence>
<evidence type="ECO:0000256" key="2">
    <source>
        <dbReference type="ARBA" id="ARBA00022801"/>
    </source>
</evidence>
<name>A0A1M6UV18_REIAG</name>
<keyword evidence="2" id="KW-0378">Hydrolase</keyword>
<dbReference type="InterPro" id="IPR023949">
    <property type="entry name" value="Helicase_RapA"/>
</dbReference>
<dbReference type="Gene3D" id="3.40.50.300">
    <property type="entry name" value="P-loop containing nucleotide triphosphate hydrolases"/>
    <property type="match status" value="1"/>
</dbReference>
<dbReference type="CDD" id="cd18011">
    <property type="entry name" value="DEXDc_RapA"/>
    <property type="match status" value="1"/>
</dbReference>
<evidence type="ECO:0000313" key="12">
    <source>
        <dbReference type="Proteomes" id="UP000184474"/>
    </source>
</evidence>
<evidence type="ECO:0000256" key="6">
    <source>
        <dbReference type="ARBA" id="ARBA00023125"/>
    </source>
</evidence>
<dbReference type="Gene3D" id="3.40.50.10810">
    <property type="entry name" value="Tandem AAA-ATPase domain"/>
    <property type="match status" value="1"/>
</dbReference>
<evidence type="ECO:0000259" key="10">
    <source>
        <dbReference type="PROSITE" id="PS51194"/>
    </source>
</evidence>
<dbReference type="GO" id="GO:0006355">
    <property type="term" value="P:regulation of DNA-templated transcription"/>
    <property type="evidence" value="ECO:0007669"/>
    <property type="project" value="InterPro"/>
</dbReference>
<proteinExistence type="inferred from homology"/>
<dbReference type="PANTHER" id="PTHR45766:SF6">
    <property type="entry name" value="SWI_SNF-RELATED MATRIX-ASSOCIATED ACTIN-DEPENDENT REGULATOR OF CHROMATIN SUBFAMILY A-LIKE PROTEIN 1"/>
    <property type="match status" value="1"/>
</dbReference>
<dbReference type="STRING" id="156994.SAMN04488028_1086"/>
<dbReference type="Proteomes" id="UP000184474">
    <property type="component" value="Unassembled WGS sequence"/>
</dbReference>
<dbReference type="HAMAP" id="MF_01821">
    <property type="entry name" value="Helicase_RapA"/>
    <property type="match status" value="1"/>
</dbReference>
<dbReference type="SMART" id="SM00490">
    <property type="entry name" value="HELICc"/>
    <property type="match status" value="1"/>
</dbReference>
<dbReference type="InterPro" id="IPR040766">
    <property type="entry name" value="Tudor_2_RapA"/>
</dbReference>
<dbReference type="InterPro" id="IPR049730">
    <property type="entry name" value="SNF2/RAD54-like_C"/>
</dbReference>
<dbReference type="InterPro" id="IPR001650">
    <property type="entry name" value="Helicase_C-like"/>
</dbReference>
<dbReference type="Pfam" id="PF12137">
    <property type="entry name" value="RapA_C"/>
    <property type="match status" value="1"/>
</dbReference>
<dbReference type="NCBIfam" id="NF003426">
    <property type="entry name" value="PRK04914.1"/>
    <property type="match status" value="1"/>
</dbReference>
<dbReference type="InterPro" id="IPR022737">
    <property type="entry name" value="RapA_C"/>
</dbReference>
<dbReference type="Gene3D" id="2.30.30.140">
    <property type="match status" value="1"/>
</dbReference>
<evidence type="ECO:0000256" key="7">
    <source>
        <dbReference type="ARBA" id="ARBA00023159"/>
    </source>
</evidence>
<evidence type="ECO:0000259" key="9">
    <source>
        <dbReference type="PROSITE" id="PS51192"/>
    </source>
</evidence>
<keyword evidence="3 11" id="KW-0347">Helicase</keyword>
<protein>
    <submittedName>
        <fullName evidence="11">ATP-dependent helicase HepA</fullName>
    </submittedName>
</protein>
<dbReference type="GO" id="GO:0016817">
    <property type="term" value="F:hydrolase activity, acting on acid anhydrides"/>
    <property type="evidence" value="ECO:0007669"/>
    <property type="project" value="InterPro"/>
</dbReference>
<evidence type="ECO:0000256" key="1">
    <source>
        <dbReference type="ARBA" id="ARBA00022741"/>
    </source>
</evidence>
<evidence type="ECO:0000256" key="5">
    <source>
        <dbReference type="ARBA" id="ARBA00023015"/>
    </source>
</evidence>
<dbReference type="AlphaFoldDB" id="A0A1M6UV18"/>
<keyword evidence="8" id="KW-0804">Transcription</keyword>
<dbReference type="InterPro" id="IPR040765">
    <property type="entry name" value="Tudor_1_RapA"/>
</dbReference>
<keyword evidence="12" id="KW-1185">Reference proteome</keyword>
<dbReference type="InterPro" id="IPR038718">
    <property type="entry name" value="SNF2-like_sf"/>
</dbReference>
<keyword evidence="6" id="KW-0238">DNA-binding</keyword>
<dbReference type="Gene3D" id="3.30.360.80">
    <property type="match status" value="1"/>
</dbReference>
<dbReference type="CDD" id="cd18793">
    <property type="entry name" value="SF2_C_SNF"/>
    <property type="match status" value="1"/>
</dbReference>
<keyword evidence="5" id="KW-0805">Transcription regulation</keyword>
<dbReference type="PROSITE" id="PS51192">
    <property type="entry name" value="HELICASE_ATP_BIND_1"/>
    <property type="match status" value="1"/>
</dbReference>
<evidence type="ECO:0000256" key="8">
    <source>
        <dbReference type="ARBA" id="ARBA00023163"/>
    </source>
</evidence>
<dbReference type="SMART" id="SM00487">
    <property type="entry name" value="DEXDc"/>
    <property type="match status" value="1"/>
</dbReference>
<keyword evidence="4" id="KW-0067">ATP-binding</keyword>
<accession>A0A1M6UV18</accession>